<dbReference type="PANTHER" id="PTHR23063:SF52">
    <property type="entry name" value="LYSOPHOSPHATIDYLCHOLINE ACYLTRANSFERASE"/>
    <property type="match status" value="1"/>
</dbReference>
<proteinExistence type="predicted"/>
<dbReference type="PANTHER" id="PTHR23063">
    <property type="entry name" value="PHOSPHOLIPID ACYLTRANSFERASE"/>
    <property type="match status" value="1"/>
</dbReference>
<gene>
    <name evidence="8" type="ORF">F511_15373</name>
</gene>
<evidence type="ECO:0000313" key="9">
    <source>
        <dbReference type="Proteomes" id="UP000250235"/>
    </source>
</evidence>
<reference evidence="8 9" key="1">
    <citation type="journal article" date="2015" name="Proc. Natl. Acad. Sci. U.S.A.">
        <title>The resurrection genome of Boea hygrometrica: A blueprint for survival of dehydration.</title>
        <authorList>
            <person name="Xiao L."/>
            <person name="Yang G."/>
            <person name="Zhang L."/>
            <person name="Yang X."/>
            <person name="Zhao S."/>
            <person name="Ji Z."/>
            <person name="Zhou Q."/>
            <person name="Hu M."/>
            <person name="Wang Y."/>
            <person name="Chen M."/>
            <person name="Xu Y."/>
            <person name="Jin H."/>
            <person name="Xiao X."/>
            <person name="Hu G."/>
            <person name="Bao F."/>
            <person name="Hu Y."/>
            <person name="Wan P."/>
            <person name="Li L."/>
            <person name="Deng X."/>
            <person name="Kuang T."/>
            <person name="Xiang C."/>
            <person name="Zhu J.K."/>
            <person name="Oliver M.J."/>
            <person name="He Y."/>
        </authorList>
    </citation>
    <scope>NUCLEOTIDE SEQUENCE [LARGE SCALE GENOMIC DNA]</scope>
    <source>
        <strain evidence="9">cv. XS01</strain>
    </source>
</reference>
<evidence type="ECO:0000256" key="2">
    <source>
        <dbReference type="ARBA" id="ARBA00022692"/>
    </source>
</evidence>
<sequence length="149" mass="16595">MAADDSLSTPFLATRPSDRHSYVVVDVNGCDRDESTCQNPFGFIGAHEGFEVPRSNTVDPFRNGTPGVEGVYEWLKIVICLPLAAVRLALFGLCLMVGYVATVLALHGWKDKQNPLPKWRCRVMWVTRLCARAILFSFGYAFSHCCSHL</sequence>
<evidence type="ECO:0000256" key="4">
    <source>
        <dbReference type="ARBA" id="ARBA00023098"/>
    </source>
</evidence>
<keyword evidence="4" id="KW-0443">Lipid metabolism</keyword>
<dbReference type="OrthoDB" id="272512at2759"/>
<dbReference type="EMBL" id="KQ999417">
    <property type="protein sequence ID" value="KZV41604.1"/>
    <property type="molecule type" value="Genomic_DNA"/>
</dbReference>
<keyword evidence="3 7" id="KW-1133">Transmembrane helix</keyword>
<name>A0A2Z7C3V7_9LAMI</name>
<evidence type="ECO:0000313" key="8">
    <source>
        <dbReference type="EMBL" id="KZV41604.1"/>
    </source>
</evidence>
<evidence type="ECO:0000256" key="5">
    <source>
        <dbReference type="ARBA" id="ARBA00023136"/>
    </source>
</evidence>
<evidence type="ECO:0000256" key="3">
    <source>
        <dbReference type="ARBA" id="ARBA00022989"/>
    </source>
</evidence>
<evidence type="ECO:0000256" key="6">
    <source>
        <dbReference type="ARBA" id="ARBA00023315"/>
    </source>
</evidence>
<keyword evidence="2 7" id="KW-0812">Transmembrane</keyword>
<keyword evidence="1" id="KW-0808">Transferase</keyword>
<dbReference type="Proteomes" id="UP000250235">
    <property type="component" value="Unassembled WGS sequence"/>
</dbReference>
<keyword evidence="5 7" id="KW-0472">Membrane</keyword>
<protein>
    <submittedName>
        <fullName evidence="8">Uncharacterized protein</fullName>
    </submittedName>
</protein>
<keyword evidence="6" id="KW-0012">Acyltransferase</keyword>
<dbReference type="GO" id="GO:0071618">
    <property type="term" value="F:lysophosphatidylethanolamine acyltransferase activity"/>
    <property type="evidence" value="ECO:0007669"/>
    <property type="project" value="TreeGrafter"/>
</dbReference>
<accession>A0A2Z7C3V7</accession>
<dbReference type="AlphaFoldDB" id="A0A2Z7C3V7"/>
<organism evidence="8 9">
    <name type="scientific">Dorcoceras hygrometricum</name>
    <dbReference type="NCBI Taxonomy" id="472368"/>
    <lineage>
        <taxon>Eukaryota</taxon>
        <taxon>Viridiplantae</taxon>
        <taxon>Streptophyta</taxon>
        <taxon>Embryophyta</taxon>
        <taxon>Tracheophyta</taxon>
        <taxon>Spermatophyta</taxon>
        <taxon>Magnoliopsida</taxon>
        <taxon>eudicotyledons</taxon>
        <taxon>Gunneridae</taxon>
        <taxon>Pentapetalae</taxon>
        <taxon>asterids</taxon>
        <taxon>lamiids</taxon>
        <taxon>Lamiales</taxon>
        <taxon>Gesneriaceae</taxon>
        <taxon>Didymocarpoideae</taxon>
        <taxon>Trichosporeae</taxon>
        <taxon>Loxocarpinae</taxon>
        <taxon>Dorcoceras</taxon>
    </lineage>
</organism>
<feature type="transmembrane region" description="Helical" evidence="7">
    <location>
        <begin position="74"/>
        <end position="104"/>
    </location>
</feature>
<evidence type="ECO:0000256" key="7">
    <source>
        <dbReference type="SAM" id="Phobius"/>
    </source>
</evidence>
<keyword evidence="9" id="KW-1185">Reference proteome</keyword>
<evidence type="ECO:0000256" key="1">
    <source>
        <dbReference type="ARBA" id="ARBA00022679"/>
    </source>
</evidence>
<dbReference type="GO" id="GO:0006644">
    <property type="term" value="P:phospholipid metabolic process"/>
    <property type="evidence" value="ECO:0007669"/>
    <property type="project" value="TreeGrafter"/>
</dbReference>